<evidence type="ECO:0000313" key="2">
    <source>
        <dbReference type="Proteomes" id="UP001303324"/>
    </source>
</evidence>
<keyword evidence="2" id="KW-1185">Reference proteome</keyword>
<accession>A0ABY9VH59</accession>
<dbReference type="RefSeq" id="WP_311073500.1">
    <property type="nucleotide sequence ID" value="NZ_CP134494.1"/>
</dbReference>
<protein>
    <submittedName>
        <fullName evidence="1">Uncharacterized protein</fullName>
    </submittedName>
</protein>
<name>A0ABY9VH59_9BACI</name>
<evidence type="ECO:0000313" key="1">
    <source>
        <dbReference type="EMBL" id="WNF23277.1"/>
    </source>
</evidence>
<dbReference type="Proteomes" id="UP001303324">
    <property type="component" value="Chromosome"/>
</dbReference>
<dbReference type="EMBL" id="CP134494">
    <property type="protein sequence ID" value="WNF23277.1"/>
    <property type="molecule type" value="Genomic_DNA"/>
</dbReference>
<organism evidence="1 2">
    <name type="scientific">Mesobacillus jeotgali</name>
    <dbReference type="NCBI Taxonomy" id="129985"/>
    <lineage>
        <taxon>Bacteria</taxon>
        <taxon>Bacillati</taxon>
        <taxon>Bacillota</taxon>
        <taxon>Bacilli</taxon>
        <taxon>Bacillales</taxon>
        <taxon>Bacillaceae</taxon>
        <taxon>Mesobacillus</taxon>
    </lineage>
</organism>
<proteinExistence type="predicted"/>
<sequence length="219" mass="25696">MELKEIILSDMTNRPKKGETGFNHQTRIFQLLMSRYLKGIETNEDRCLHIYCIDKVKEIEIDDYTIENGRTVKIPYNPIEFLKLNTVEDKYEEYVRIFDNYIAPVFRELDWSYSPVIQALEKIKDHHYQAEFLLKNTPKKSPDKRYTAIVLGIHSVSSFQLIARIFDKDGLMIKEKVLAKEVPNEIVYGRFLGVAAWKDHQTFEVRSKSSQWAGIISVD</sequence>
<reference evidence="1 2" key="1">
    <citation type="submission" date="2023-09" db="EMBL/GenBank/DDBJ databases">
        <title>Microbial mechanism of fulvic acid promoting antimony reduction mineralization in rice fields.</title>
        <authorList>
            <person name="Chen G."/>
            <person name="Lan J."/>
        </authorList>
    </citation>
    <scope>NUCLEOTIDE SEQUENCE [LARGE SCALE GENOMIC DNA]</scope>
    <source>
        <strain evidence="1 2">PS1</strain>
    </source>
</reference>
<gene>
    <name evidence="1" type="ORF">RH061_01840</name>
</gene>